<dbReference type="InParanoid" id="K3YVX9"/>
<proteinExistence type="predicted"/>
<feature type="compositionally biased region" description="Low complexity" evidence="1">
    <location>
        <begin position="14"/>
        <end position="27"/>
    </location>
</feature>
<dbReference type="EMBL" id="AGNK02000580">
    <property type="status" value="NOT_ANNOTATED_CDS"/>
    <property type="molecule type" value="Genomic_DNA"/>
</dbReference>
<reference evidence="2" key="2">
    <citation type="submission" date="2018-08" db="UniProtKB">
        <authorList>
            <consortium name="EnsemblPlants"/>
        </authorList>
    </citation>
    <scope>IDENTIFICATION</scope>
    <source>
        <strain evidence="2">Yugu1</strain>
    </source>
</reference>
<accession>K3YVX9</accession>
<dbReference type="EnsemblPlants" id="KQL31837">
    <property type="protein sequence ID" value="KQL31837"/>
    <property type="gene ID" value="SETIT_018425mg"/>
</dbReference>
<dbReference type="Gramene" id="KQL31837">
    <property type="protein sequence ID" value="KQL31837"/>
    <property type="gene ID" value="SETIT_018425mg"/>
</dbReference>
<evidence type="ECO:0000313" key="3">
    <source>
        <dbReference type="Proteomes" id="UP000004995"/>
    </source>
</evidence>
<feature type="region of interest" description="Disordered" evidence="1">
    <location>
        <begin position="1"/>
        <end position="27"/>
    </location>
</feature>
<keyword evidence="3" id="KW-1185">Reference proteome</keyword>
<feature type="region of interest" description="Disordered" evidence="1">
    <location>
        <begin position="143"/>
        <end position="184"/>
    </location>
</feature>
<feature type="region of interest" description="Disordered" evidence="1">
    <location>
        <begin position="46"/>
        <end position="86"/>
    </location>
</feature>
<dbReference type="HOGENOM" id="CLU_1430295_0_0_1"/>
<evidence type="ECO:0000256" key="1">
    <source>
        <dbReference type="SAM" id="MobiDB-lite"/>
    </source>
</evidence>
<reference evidence="3" key="1">
    <citation type="journal article" date="2012" name="Nat. Biotechnol.">
        <title>Reference genome sequence of the model plant Setaria.</title>
        <authorList>
            <person name="Bennetzen J.L."/>
            <person name="Schmutz J."/>
            <person name="Wang H."/>
            <person name="Percifield R."/>
            <person name="Hawkins J."/>
            <person name="Pontaroli A.C."/>
            <person name="Estep M."/>
            <person name="Feng L."/>
            <person name="Vaughn J.N."/>
            <person name="Grimwood J."/>
            <person name="Jenkins J."/>
            <person name="Barry K."/>
            <person name="Lindquist E."/>
            <person name="Hellsten U."/>
            <person name="Deshpande S."/>
            <person name="Wang X."/>
            <person name="Wu X."/>
            <person name="Mitros T."/>
            <person name="Triplett J."/>
            <person name="Yang X."/>
            <person name="Ye C.Y."/>
            <person name="Mauro-Herrera M."/>
            <person name="Wang L."/>
            <person name="Li P."/>
            <person name="Sharma M."/>
            <person name="Sharma R."/>
            <person name="Ronald P.C."/>
            <person name="Panaud O."/>
            <person name="Kellogg E.A."/>
            <person name="Brutnell T.P."/>
            <person name="Doust A.N."/>
            <person name="Tuskan G.A."/>
            <person name="Rokhsar D."/>
            <person name="Devos K.M."/>
        </authorList>
    </citation>
    <scope>NUCLEOTIDE SEQUENCE [LARGE SCALE GENOMIC DNA]</scope>
    <source>
        <strain evidence="3">cv. Yugu1</strain>
    </source>
</reference>
<name>K3YVX9_SETIT</name>
<dbReference type="AlphaFoldDB" id="K3YVX9"/>
<protein>
    <submittedName>
        <fullName evidence="2">Uncharacterized protein</fullName>
    </submittedName>
</protein>
<feature type="compositionally biased region" description="Basic and acidic residues" evidence="1">
    <location>
        <begin position="50"/>
        <end position="78"/>
    </location>
</feature>
<evidence type="ECO:0000313" key="2">
    <source>
        <dbReference type="EnsemblPlants" id="KQL31837"/>
    </source>
</evidence>
<dbReference type="Proteomes" id="UP000004995">
    <property type="component" value="Unassembled WGS sequence"/>
</dbReference>
<organism evidence="2 3">
    <name type="scientific">Setaria italica</name>
    <name type="common">Foxtail millet</name>
    <name type="synonym">Panicum italicum</name>
    <dbReference type="NCBI Taxonomy" id="4555"/>
    <lineage>
        <taxon>Eukaryota</taxon>
        <taxon>Viridiplantae</taxon>
        <taxon>Streptophyta</taxon>
        <taxon>Embryophyta</taxon>
        <taxon>Tracheophyta</taxon>
        <taxon>Spermatophyta</taxon>
        <taxon>Magnoliopsida</taxon>
        <taxon>Liliopsida</taxon>
        <taxon>Poales</taxon>
        <taxon>Poaceae</taxon>
        <taxon>PACMAD clade</taxon>
        <taxon>Panicoideae</taxon>
        <taxon>Panicodae</taxon>
        <taxon>Paniceae</taxon>
        <taxon>Cenchrinae</taxon>
        <taxon>Setaria</taxon>
    </lineage>
</organism>
<sequence length="190" mass="19876">MALNVEQHVRVAHSSSSMDRSRSSVGPDVHVVARRVVAADGERGAAAAAWHDRAPDGRGGAPHDLRRPLPDPGADHGRGGPPGAAAPAEEVLAVGPVRVLQRAVAAPRRRVPPRVARQPLVPLERAQPHGAARGVVRVQEGGLQARPLAARRGSGRGRAGLQDDGDQEEHRGGGRGHGGEAAWRHCEVAF</sequence>